<protein>
    <submittedName>
        <fullName evidence="2">Uncharacterized protein</fullName>
    </submittedName>
</protein>
<evidence type="ECO:0000256" key="1">
    <source>
        <dbReference type="SAM" id="MobiDB-lite"/>
    </source>
</evidence>
<organism evidence="2 3">
    <name type="scientific">Ignelater luminosus</name>
    <name type="common">Cucubano</name>
    <name type="synonym">Pyrophorus luminosus</name>
    <dbReference type="NCBI Taxonomy" id="2038154"/>
    <lineage>
        <taxon>Eukaryota</taxon>
        <taxon>Metazoa</taxon>
        <taxon>Ecdysozoa</taxon>
        <taxon>Arthropoda</taxon>
        <taxon>Hexapoda</taxon>
        <taxon>Insecta</taxon>
        <taxon>Pterygota</taxon>
        <taxon>Neoptera</taxon>
        <taxon>Endopterygota</taxon>
        <taxon>Coleoptera</taxon>
        <taxon>Polyphaga</taxon>
        <taxon>Elateriformia</taxon>
        <taxon>Elateroidea</taxon>
        <taxon>Elateridae</taxon>
        <taxon>Agrypninae</taxon>
        <taxon>Pyrophorini</taxon>
        <taxon>Ignelater</taxon>
    </lineage>
</organism>
<dbReference type="AlphaFoldDB" id="A0A8K0C9I9"/>
<name>A0A8K0C9I9_IGNLU</name>
<dbReference type="EMBL" id="VTPC01090995">
    <property type="protein sequence ID" value="KAF2880252.1"/>
    <property type="molecule type" value="Genomic_DNA"/>
</dbReference>
<comment type="caution">
    <text evidence="2">The sequence shown here is derived from an EMBL/GenBank/DDBJ whole genome shotgun (WGS) entry which is preliminary data.</text>
</comment>
<reference evidence="2" key="1">
    <citation type="submission" date="2019-08" db="EMBL/GenBank/DDBJ databases">
        <title>The genome of the North American firefly Photinus pyralis.</title>
        <authorList>
            <consortium name="Photinus pyralis genome working group"/>
            <person name="Fallon T.R."/>
            <person name="Sander Lower S.E."/>
            <person name="Weng J.-K."/>
        </authorList>
    </citation>
    <scope>NUCLEOTIDE SEQUENCE</scope>
    <source>
        <strain evidence="2">TRF0915ILg1</strain>
        <tissue evidence="2">Whole body</tissue>
    </source>
</reference>
<evidence type="ECO:0000313" key="3">
    <source>
        <dbReference type="Proteomes" id="UP000801492"/>
    </source>
</evidence>
<sequence>MNLIPAPSTNQASPPKSYRTAVSSRGETAANILFPLESQDPQSTKSAVLTQLLVSAANTNNADILKKILTLALDALSNKDIPQQFLELLPDLLRLLAKQWIIVDVNLTLYTQPTGMPTDSNTKNYNS</sequence>
<feature type="compositionally biased region" description="Polar residues" evidence="1">
    <location>
        <begin position="7"/>
        <end position="21"/>
    </location>
</feature>
<feature type="region of interest" description="Disordered" evidence="1">
    <location>
        <begin position="1"/>
        <end position="21"/>
    </location>
</feature>
<dbReference type="Proteomes" id="UP000801492">
    <property type="component" value="Unassembled WGS sequence"/>
</dbReference>
<gene>
    <name evidence="2" type="ORF">ILUMI_25923</name>
</gene>
<accession>A0A8K0C9I9</accession>
<proteinExistence type="predicted"/>
<keyword evidence="3" id="KW-1185">Reference proteome</keyword>
<evidence type="ECO:0000313" key="2">
    <source>
        <dbReference type="EMBL" id="KAF2880252.1"/>
    </source>
</evidence>